<name>A0AAD5TEE7_9FUNG</name>
<dbReference type="NCBIfam" id="NF007825">
    <property type="entry name" value="PRK10534.1"/>
    <property type="match status" value="1"/>
</dbReference>
<dbReference type="InterPro" id="IPR015422">
    <property type="entry name" value="PyrdxlP-dep_Trfase_small"/>
</dbReference>
<organism evidence="8 9">
    <name type="scientific">Geranomyces variabilis</name>
    <dbReference type="NCBI Taxonomy" id="109894"/>
    <lineage>
        <taxon>Eukaryota</taxon>
        <taxon>Fungi</taxon>
        <taxon>Fungi incertae sedis</taxon>
        <taxon>Chytridiomycota</taxon>
        <taxon>Chytridiomycota incertae sedis</taxon>
        <taxon>Chytridiomycetes</taxon>
        <taxon>Spizellomycetales</taxon>
        <taxon>Powellomycetaceae</taxon>
        <taxon>Geranomyces</taxon>
    </lineage>
</organism>
<evidence type="ECO:0000313" key="9">
    <source>
        <dbReference type="Proteomes" id="UP001212152"/>
    </source>
</evidence>
<dbReference type="Gene3D" id="3.40.640.10">
    <property type="entry name" value="Type I PLP-dependent aspartate aminotransferase-like (Major domain)"/>
    <property type="match status" value="1"/>
</dbReference>
<evidence type="ECO:0000256" key="2">
    <source>
        <dbReference type="ARBA" id="ARBA00006966"/>
    </source>
</evidence>
<dbReference type="PANTHER" id="PTHR48097:SF9">
    <property type="entry name" value="L-THREONINE ALDOLASE"/>
    <property type="match status" value="1"/>
</dbReference>
<dbReference type="FunFam" id="3.40.640.10:FF:000030">
    <property type="entry name" value="Low-specificity L-threonine aldolase"/>
    <property type="match status" value="1"/>
</dbReference>
<dbReference type="GO" id="GO:0006545">
    <property type="term" value="P:glycine biosynthetic process"/>
    <property type="evidence" value="ECO:0007669"/>
    <property type="project" value="TreeGrafter"/>
</dbReference>
<protein>
    <submittedName>
        <fullName evidence="8">Threonine aldolase</fullName>
    </submittedName>
</protein>
<dbReference type="InterPro" id="IPR015421">
    <property type="entry name" value="PyrdxlP-dep_Trfase_major"/>
</dbReference>
<dbReference type="NCBIfam" id="NF041359">
    <property type="entry name" value="GntG_guanitoxin"/>
    <property type="match status" value="1"/>
</dbReference>
<dbReference type="InterPro" id="IPR015424">
    <property type="entry name" value="PyrdxlP-dep_Trfase"/>
</dbReference>
<dbReference type="PANTHER" id="PTHR48097">
    <property type="entry name" value="L-THREONINE ALDOLASE-RELATED"/>
    <property type="match status" value="1"/>
</dbReference>
<evidence type="ECO:0000256" key="6">
    <source>
        <dbReference type="SAM" id="MobiDB-lite"/>
    </source>
</evidence>
<dbReference type="EMBL" id="JADGJQ010000069">
    <property type="protein sequence ID" value="KAJ3173861.1"/>
    <property type="molecule type" value="Genomic_DNA"/>
</dbReference>
<dbReference type="PIRSF" id="PIRSF017617">
    <property type="entry name" value="Thr_aldolase"/>
    <property type="match status" value="1"/>
</dbReference>
<comment type="caution">
    <text evidence="8">The sequence shown here is derived from an EMBL/GenBank/DDBJ whole genome shotgun (WGS) entry which is preliminary data.</text>
</comment>
<dbReference type="GO" id="GO:0008732">
    <property type="term" value="F:L-allo-threonine aldolase activity"/>
    <property type="evidence" value="ECO:0007669"/>
    <property type="project" value="TreeGrafter"/>
</dbReference>
<dbReference type="CDD" id="cd06502">
    <property type="entry name" value="TA_like"/>
    <property type="match status" value="1"/>
</dbReference>
<evidence type="ECO:0000256" key="3">
    <source>
        <dbReference type="ARBA" id="ARBA00022898"/>
    </source>
</evidence>
<evidence type="ECO:0000256" key="1">
    <source>
        <dbReference type="ARBA" id="ARBA00001933"/>
    </source>
</evidence>
<dbReference type="InterPro" id="IPR023603">
    <property type="entry name" value="Low_specificity_L-TA-like"/>
</dbReference>
<dbReference type="AlphaFoldDB" id="A0AAD5TEE7"/>
<accession>A0AAD5TEE7</accession>
<dbReference type="GO" id="GO:0006567">
    <property type="term" value="P:L-threonine catabolic process"/>
    <property type="evidence" value="ECO:0007669"/>
    <property type="project" value="TreeGrafter"/>
</dbReference>
<feature type="modified residue" description="N6-(pyridoxal phosphate)lysine" evidence="5">
    <location>
        <position position="219"/>
    </location>
</feature>
<keyword evidence="4" id="KW-0456">Lyase</keyword>
<dbReference type="SUPFAM" id="SSF53383">
    <property type="entry name" value="PLP-dependent transferases"/>
    <property type="match status" value="1"/>
</dbReference>
<keyword evidence="9" id="KW-1185">Reference proteome</keyword>
<comment type="similarity">
    <text evidence="2">Belongs to the threonine aldolase family.</text>
</comment>
<dbReference type="GO" id="GO:0005829">
    <property type="term" value="C:cytosol"/>
    <property type="evidence" value="ECO:0007669"/>
    <property type="project" value="TreeGrafter"/>
</dbReference>
<proteinExistence type="inferred from homology"/>
<evidence type="ECO:0000256" key="4">
    <source>
        <dbReference type="ARBA" id="ARBA00023239"/>
    </source>
</evidence>
<sequence length="365" mass="39432">MYQQPSSPPLPIKGNVGGVGDFRSDTVTQPTDAMRQAMLAAPVGDDVYGEDPTVLALQARMIELTGHPAALFVASATMSNQLAARSHLTQPPHSVVCDHRAHMHTYEAGGVSFFTGASIIPVDPERYGARHLTAKAVGPNLCLDDDVHHAPTRLVCMENTMNGQVVPIENIRDVTRLARENGIATHLDGARLWNASTATGISLKEYCSHYDSVTLCLSKGLGCPVGSILVGSKQFIKKATHFRKMFGGGWRQAGILAAAAHYALDHNFPNLPNDHANAAFLAHGLASLGLELTRPADTNMVWVRAPFPASTLSNRLAEHGITVFSGDATELRFVVHLQITREHCEKVIDVVRDLVRTSEGVEKSR</sequence>
<feature type="domain" description="Aromatic amino acid beta-eliminating lyase/threonine aldolase" evidence="7">
    <location>
        <begin position="21"/>
        <end position="303"/>
    </location>
</feature>
<evidence type="ECO:0000259" key="7">
    <source>
        <dbReference type="Pfam" id="PF01212"/>
    </source>
</evidence>
<comment type="cofactor">
    <cofactor evidence="1">
        <name>pyridoxal 5'-phosphate</name>
        <dbReference type="ChEBI" id="CHEBI:597326"/>
    </cofactor>
</comment>
<keyword evidence="3" id="KW-0663">Pyridoxal phosphate</keyword>
<feature type="region of interest" description="Disordered" evidence="6">
    <location>
        <begin position="1"/>
        <end position="21"/>
    </location>
</feature>
<gene>
    <name evidence="8" type="primary">GLY1</name>
    <name evidence="8" type="ORF">HDU87_007364</name>
</gene>
<feature type="compositionally biased region" description="Pro residues" evidence="6">
    <location>
        <begin position="1"/>
        <end position="11"/>
    </location>
</feature>
<evidence type="ECO:0000256" key="5">
    <source>
        <dbReference type="PIRSR" id="PIRSR017617-1"/>
    </source>
</evidence>
<evidence type="ECO:0000313" key="8">
    <source>
        <dbReference type="EMBL" id="KAJ3173861.1"/>
    </source>
</evidence>
<reference evidence="8" key="1">
    <citation type="submission" date="2020-05" db="EMBL/GenBank/DDBJ databases">
        <title>Phylogenomic resolution of chytrid fungi.</title>
        <authorList>
            <person name="Stajich J.E."/>
            <person name="Amses K."/>
            <person name="Simmons R."/>
            <person name="Seto K."/>
            <person name="Myers J."/>
            <person name="Bonds A."/>
            <person name="Quandt C.A."/>
            <person name="Barry K."/>
            <person name="Liu P."/>
            <person name="Grigoriev I."/>
            <person name="Longcore J.E."/>
            <person name="James T.Y."/>
        </authorList>
    </citation>
    <scope>NUCLEOTIDE SEQUENCE</scope>
    <source>
        <strain evidence="8">JEL0379</strain>
    </source>
</reference>
<dbReference type="Gene3D" id="3.90.1150.10">
    <property type="entry name" value="Aspartate Aminotransferase, domain 1"/>
    <property type="match status" value="1"/>
</dbReference>
<dbReference type="Pfam" id="PF01212">
    <property type="entry name" value="Beta_elim_lyase"/>
    <property type="match status" value="1"/>
</dbReference>
<dbReference type="InterPro" id="IPR001597">
    <property type="entry name" value="ArAA_b-elim_lyase/Thr_aldolase"/>
</dbReference>
<dbReference type="Proteomes" id="UP001212152">
    <property type="component" value="Unassembled WGS sequence"/>
</dbReference>